<evidence type="ECO:0000313" key="5">
    <source>
        <dbReference type="Proteomes" id="UP001214628"/>
    </source>
</evidence>
<evidence type="ECO:0000256" key="3">
    <source>
        <dbReference type="RuleBase" id="RU365099"/>
    </source>
</evidence>
<dbReference type="GO" id="GO:0004497">
    <property type="term" value="F:monooxygenase activity"/>
    <property type="evidence" value="ECO:0007669"/>
    <property type="project" value="InterPro"/>
</dbReference>
<keyword evidence="5" id="KW-1185">Reference proteome</keyword>
<accession>A0AAF0JD59</accession>
<gene>
    <name evidence="3" type="primary">AIM41</name>
    <name evidence="4" type="ORF">MPSI1_000713</name>
</gene>
<comment type="subcellular location">
    <subcellularLocation>
        <location evidence="3">Mitochondrion</location>
    </subcellularLocation>
</comment>
<comment type="similarity">
    <text evidence="1">Belongs to the cytochrome P450 family.</text>
</comment>
<reference evidence="4" key="1">
    <citation type="submission" date="2023-02" db="EMBL/GenBank/DDBJ databases">
        <title>Mating type loci evolution in Malassezia.</title>
        <authorList>
            <person name="Coelho M.A."/>
        </authorList>
    </citation>
    <scope>NUCLEOTIDE SEQUENCE</scope>
    <source>
        <strain evidence="4">CBS 14136</strain>
    </source>
</reference>
<dbReference type="GO" id="GO:0016705">
    <property type="term" value="F:oxidoreductase activity, acting on paired donors, with incorporation or reduction of molecular oxygen"/>
    <property type="evidence" value="ECO:0007669"/>
    <property type="project" value="InterPro"/>
</dbReference>
<sequence>MYELIRRDVVPVFLEWTARYGSVVRIWGTFGEPRLLLTDPVGMDYILRKRAYAYPKVRIVRRMLGKVMGFGLLAAEGEAHRRQKRAIQPGFSNRSIHKLTPIFQRHAHLLYEHLLDLIKEQSDDALVDIYRLMGSAALDAIGSAAFHIEFNSLAQAKARSDGRVLSTHPLMVAFERTLDIATANSMARNLFDAITMVFPRLEKLPIGVESAQFRETAQVLTRVASQLVQEAKDSVLGPASKLYHAQTEEERPDLLAALLRANANAKRPNDQKSSVLDKTELSDNELTAQLSTFLFAGHETTATQMTWLIWALAQHQHFQVKLREEIRALRRRLKLQQQSRSGALDEYRDLTMEELDSLPYLDACIRESLRLHGAIHTTSRMATEKDVVPCSDGRRVLIEKDTVVMIPLAAISQDPALWGKDASTFNPERCALRRTVFQQLRLNTNAASNAANPLDGPTLDTVKQQWKKARFAKDTETATVLGGILTDLQYAQKTKAQANQKPPSIIKMIQKGIKKRADAARAYRQAKPEPRADLAEKEERQIKLLETFLPEREN</sequence>
<dbReference type="InterPro" id="IPR019004">
    <property type="entry name" value="YqeY/Aim41"/>
</dbReference>
<evidence type="ECO:0000313" key="4">
    <source>
        <dbReference type="EMBL" id="WFD42075.1"/>
    </source>
</evidence>
<keyword evidence="2" id="KW-0560">Oxidoreductase</keyword>
<dbReference type="InterPro" id="IPR050121">
    <property type="entry name" value="Cytochrome_P450_monoxygenase"/>
</dbReference>
<protein>
    <recommendedName>
        <fullName evidence="3">Altered inheritance of mitochondria protein 41</fullName>
    </recommendedName>
</protein>
<dbReference type="GO" id="GO:0016884">
    <property type="term" value="F:carbon-nitrogen ligase activity, with glutamine as amido-N-donor"/>
    <property type="evidence" value="ECO:0007669"/>
    <property type="project" value="UniProtKB-UniRule"/>
</dbReference>
<dbReference type="InterPro" id="IPR001128">
    <property type="entry name" value="Cyt_P450"/>
</dbReference>
<dbReference type="PANTHER" id="PTHR24305:SF166">
    <property type="entry name" value="CYTOCHROME P450 12A4, MITOCHONDRIAL-RELATED"/>
    <property type="match status" value="1"/>
</dbReference>
<dbReference type="Gene3D" id="1.10.1510.10">
    <property type="entry name" value="Uncharacterised protein YqeY/AIM41 PF09424, N-terminal domain"/>
    <property type="match status" value="1"/>
</dbReference>
<dbReference type="SUPFAM" id="SSF89095">
    <property type="entry name" value="GatB/YqeY motif"/>
    <property type="match status" value="1"/>
</dbReference>
<dbReference type="Pfam" id="PF09424">
    <property type="entry name" value="YqeY"/>
    <property type="match status" value="1"/>
</dbReference>
<evidence type="ECO:0000256" key="1">
    <source>
        <dbReference type="ARBA" id="ARBA00010617"/>
    </source>
</evidence>
<dbReference type="InterPro" id="IPR042184">
    <property type="entry name" value="YqeY/Aim41_N"/>
</dbReference>
<dbReference type="Gene3D" id="1.10.630.10">
    <property type="entry name" value="Cytochrome P450"/>
    <property type="match status" value="1"/>
</dbReference>
<dbReference type="SUPFAM" id="SSF48264">
    <property type="entry name" value="Cytochrome P450"/>
    <property type="match status" value="1"/>
</dbReference>
<dbReference type="PANTHER" id="PTHR24305">
    <property type="entry name" value="CYTOCHROME P450"/>
    <property type="match status" value="1"/>
</dbReference>
<evidence type="ECO:0000256" key="2">
    <source>
        <dbReference type="ARBA" id="ARBA00023002"/>
    </source>
</evidence>
<organism evidence="4 5">
    <name type="scientific">Malassezia psittaci</name>
    <dbReference type="NCBI Taxonomy" id="1821823"/>
    <lineage>
        <taxon>Eukaryota</taxon>
        <taxon>Fungi</taxon>
        <taxon>Dikarya</taxon>
        <taxon>Basidiomycota</taxon>
        <taxon>Ustilaginomycotina</taxon>
        <taxon>Malasseziomycetes</taxon>
        <taxon>Malasseziales</taxon>
        <taxon>Malasseziaceae</taxon>
        <taxon>Malassezia</taxon>
    </lineage>
</organism>
<name>A0AAF0JD59_9BASI</name>
<dbReference type="EMBL" id="CP118375">
    <property type="protein sequence ID" value="WFD42075.1"/>
    <property type="molecule type" value="Genomic_DNA"/>
</dbReference>
<dbReference type="GO" id="GO:0020037">
    <property type="term" value="F:heme binding"/>
    <property type="evidence" value="ECO:0007669"/>
    <property type="project" value="InterPro"/>
</dbReference>
<dbReference type="AlphaFoldDB" id="A0AAF0JD59"/>
<dbReference type="GO" id="GO:0005739">
    <property type="term" value="C:mitochondrion"/>
    <property type="evidence" value="ECO:0007669"/>
    <property type="project" value="UniProtKB-SubCell"/>
</dbReference>
<dbReference type="Pfam" id="PF00067">
    <property type="entry name" value="p450"/>
    <property type="match status" value="1"/>
</dbReference>
<dbReference type="InterPro" id="IPR036396">
    <property type="entry name" value="Cyt_P450_sf"/>
</dbReference>
<dbReference type="InterPro" id="IPR003789">
    <property type="entry name" value="Asn/Gln_tRNA_amidoTrase-B-like"/>
</dbReference>
<comment type="similarity">
    <text evidence="3">Belongs to the AIM41 family.</text>
</comment>
<dbReference type="GO" id="GO:0005506">
    <property type="term" value="F:iron ion binding"/>
    <property type="evidence" value="ECO:0007669"/>
    <property type="project" value="InterPro"/>
</dbReference>
<keyword evidence="3" id="KW-0496">Mitochondrion</keyword>
<dbReference type="Proteomes" id="UP001214628">
    <property type="component" value="Chromosome 1"/>
</dbReference>
<proteinExistence type="inferred from homology"/>